<feature type="transmembrane region" description="Helical" evidence="7">
    <location>
        <begin position="142"/>
        <end position="162"/>
    </location>
</feature>
<gene>
    <name evidence="8" type="ORF">OGAPHI_001356</name>
</gene>
<evidence type="ECO:0000256" key="2">
    <source>
        <dbReference type="ARBA" id="ARBA00022448"/>
    </source>
</evidence>
<keyword evidence="4 7" id="KW-1133">Transmembrane helix</keyword>
<dbReference type="SUPFAM" id="SSF103473">
    <property type="entry name" value="MFS general substrate transporter"/>
    <property type="match status" value="1"/>
</dbReference>
<organism evidence="8 9">
    <name type="scientific">Ogataea philodendri</name>
    <dbReference type="NCBI Taxonomy" id="1378263"/>
    <lineage>
        <taxon>Eukaryota</taxon>
        <taxon>Fungi</taxon>
        <taxon>Dikarya</taxon>
        <taxon>Ascomycota</taxon>
        <taxon>Saccharomycotina</taxon>
        <taxon>Pichiomycetes</taxon>
        <taxon>Pichiales</taxon>
        <taxon>Pichiaceae</taxon>
        <taxon>Ogataea</taxon>
    </lineage>
</organism>
<dbReference type="Pfam" id="PF07690">
    <property type="entry name" value="MFS_1"/>
    <property type="match status" value="1"/>
</dbReference>
<evidence type="ECO:0000313" key="8">
    <source>
        <dbReference type="EMBL" id="KAH3669235.1"/>
    </source>
</evidence>
<keyword evidence="3 7" id="KW-0812">Transmembrane</keyword>
<feature type="compositionally biased region" description="Basic and acidic residues" evidence="6">
    <location>
        <begin position="1"/>
        <end position="11"/>
    </location>
</feature>
<dbReference type="Gene3D" id="1.20.1250.20">
    <property type="entry name" value="MFS general substrate transporter like domains"/>
    <property type="match status" value="1"/>
</dbReference>
<dbReference type="InterPro" id="IPR036259">
    <property type="entry name" value="MFS_trans_sf"/>
</dbReference>
<keyword evidence="9" id="KW-1185">Reference proteome</keyword>
<evidence type="ECO:0000256" key="3">
    <source>
        <dbReference type="ARBA" id="ARBA00022692"/>
    </source>
</evidence>
<proteinExistence type="predicted"/>
<name>A0A9P8PCT8_9ASCO</name>
<feature type="region of interest" description="Disordered" evidence="6">
    <location>
        <begin position="1"/>
        <end position="23"/>
    </location>
</feature>
<evidence type="ECO:0000256" key="5">
    <source>
        <dbReference type="ARBA" id="ARBA00023136"/>
    </source>
</evidence>
<evidence type="ECO:0008006" key="10">
    <source>
        <dbReference type="Google" id="ProtNLM"/>
    </source>
</evidence>
<dbReference type="EMBL" id="JAEUBE010000137">
    <property type="protein sequence ID" value="KAH3669235.1"/>
    <property type="molecule type" value="Genomic_DNA"/>
</dbReference>
<keyword evidence="2" id="KW-0813">Transport</keyword>
<feature type="transmembrane region" description="Helical" evidence="7">
    <location>
        <begin position="433"/>
        <end position="450"/>
    </location>
</feature>
<feature type="transmembrane region" description="Helical" evidence="7">
    <location>
        <begin position="174"/>
        <end position="194"/>
    </location>
</feature>
<feature type="transmembrane region" description="Helical" evidence="7">
    <location>
        <begin position="206"/>
        <end position="225"/>
    </location>
</feature>
<accession>A0A9P8PCT8</accession>
<reference evidence="8" key="1">
    <citation type="journal article" date="2021" name="Open Biol.">
        <title>Shared evolutionary footprints suggest mitochondrial oxidative damage underlies multiple complex I losses in fungi.</title>
        <authorList>
            <person name="Schikora-Tamarit M.A."/>
            <person name="Marcet-Houben M."/>
            <person name="Nosek J."/>
            <person name="Gabaldon T."/>
        </authorList>
    </citation>
    <scope>NUCLEOTIDE SEQUENCE</scope>
    <source>
        <strain evidence="8">CBS6075</strain>
    </source>
</reference>
<dbReference type="PANTHER" id="PTHR43791">
    <property type="entry name" value="PERMEASE-RELATED"/>
    <property type="match status" value="1"/>
</dbReference>
<evidence type="ECO:0000256" key="6">
    <source>
        <dbReference type="SAM" id="MobiDB-lite"/>
    </source>
</evidence>
<evidence type="ECO:0000256" key="7">
    <source>
        <dbReference type="SAM" id="Phobius"/>
    </source>
</evidence>
<dbReference type="PANTHER" id="PTHR43791:SF63">
    <property type="entry name" value="HIGH AFFINITY CYSTEINE TRANSPORTER"/>
    <property type="match status" value="1"/>
</dbReference>
<protein>
    <recommendedName>
        <fullName evidence="10">Allantoate permease</fullName>
    </recommendedName>
</protein>
<feature type="transmembrane region" description="Helical" evidence="7">
    <location>
        <begin position="237"/>
        <end position="256"/>
    </location>
</feature>
<evidence type="ECO:0000313" key="9">
    <source>
        <dbReference type="Proteomes" id="UP000769157"/>
    </source>
</evidence>
<evidence type="ECO:0000256" key="4">
    <source>
        <dbReference type="ARBA" id="ARBA00022989"/>
    </source>
</evidence>
<dbReference type="GO" id="GO:0033229">
    <property type="term" value="F:cysteine transmembrane transporter activity"/>
    <property type="evidence" value="ECO:0007669"/>
    <property type="project" value="TreeGrafter"/>
</dbReference>
<dbReference type="GeneID" id="70233324"/>
<feature type="transmembrane region" description="Helical" evidence="7">
    <location>
        <begin position="341"/>
        <end position="362"/>
    </location>
</feature>
<dbReference type="Proteomes" id="UP000769157">
    <property type="component" value="Unassembled WGS sequence"/>
</dbReference>
<keyword evidence="5 7" id="KW-0472">Membrane</keyword>
<reference evidence="8" key="2">
    <citation type="submission" date="2021-01" db="EMBL/GenBank/DDBJ databases">
        <authorList>
            <person name="Schikora-Tamarit M.A."/>
        </authorList>
    </citation>
    <scope>NUCLEOTIDE SEQUENCE</scope>
    <source>
        <strain evidence="8">CBS6075</strain>
    </source>
</reference>
<dbReference type="InterPro" id="IPR011701">
    <property type="entry name" value="MFS"/>
</dbReference>
<dbReference type="AlphaFoldDB" id="A0A9P8PCT8"/>
<comment type="subcellular location">
    <subcellularLocation>
        <location evidence="1">Membrane</location>
        <topology evidence="1">Multi-pass membrane protein</topology>
    </subcellularLocation>
</comment>
<feature type="transmembrane region" description="Helical" evidence="7">
    <location>
        <begin position="369"/>
        <end position="392"/>
    </location>
</feature>
<feature type="transmembrane region" description="Helical" evidence="7">
    <location>
        <begin position="462"/>
        <end position="484"/>
    </location>
</feature>
<sequence length="541" mass="61673">MSEKSETKANESVRSNSVSKVETKSGWKNWFASTNDHREIDKKLADVTLDLIDQNGGKVAELTPEKEKKLKWKLWLTILPLVFVVNATLFIDKNAISYSSLTGVFKDMKLTKEDYNNTQTFFYVGYLVGQFPSHYLFQKFPISKYLTAATASWTLLSFCTLASKSYGGLSALRFFLGFAESGITPCLEHTITMFFTIEEQAIVNPIFWISCLGVDVPTGFIAYGLQYTSRWRPWKWYWTFVGIISAIVSTVCFLIYPDNPASSKLFSVEERVHIIERVKKSSRSSIEQKVFKKYQFFETLKDPVSWLFSLAIFFNMLENSTSYQSSIIYTSLGFNNFTTTLLMVIQKGFATVCAIAGSLLLWKFKKQSTLVAIVFTSISWLGALLAMCFPYSNKIGILAGVFLTNADGTAYIIIFSLCTTTAAGYTKKLTRTMMFMFAYSIANFISPQLWQPQYAPRYYVSWAIMLALSYTSCPVCLLIIRFILIRRNKARLQALAEEEDDDSEYGYIDVTDENGELVRQKVDASMLDLTDFENKRFIYPL</sequence>
<dbReference type="GO" id="GO:0016020">
    <property type="term" value="C:membrane"/>
    <property type="evidence" value="ECO:0007669"/>
    <property type="project" value="UniProtKB-SubCell"/>
</dbReference>
<comment type="caution">
    <text evidence="8">The sequence shown here is derived from an EMBL/GenBank/DDBJ whole genome shotgun (WGS) entry which is preliminary data.</text>
</comment>
<evidence type="ECO:0000256" key="1">
    <source>
        <dbReference type="ARBA" id="ARBA00004141"/>
    </source>
</evidence>
<dbReference type="RefSeq" id="XP_046063498.1">
    <property type="nucleotide sequence ID" value="XM_046202108.1"/>
</dbReference>
<dbReference type="OrthoDB" id="3639251at2759"/>
<feature type="transmembrane region" description="Helical" evidence="7">
    <location>
        <begin position="74"/>
        <end position="91"/>
    </location>
</feature>